<feature type="chain" id="PRO_5013303146" description="Lipoprotein" evidence="1">
    <location>
        <begin position="21"/>
        <end position="460"/>
    </location>
</feature>
<gene>
    <name evidence="2" type="ORF">SAMN04488078_100128</name>
</gene>
<dbReference type="AlphaFoldDB" id="A0A239AP33"/>
<proteinExistence type="predicted"/>
<dbReference type="SUPFAM" id="SSF52096">
    <property type="entry name" value="ClpP/crotonase"/>
    <property type="match status" value="1"/>
</dbReference>
<evidence type="ECO:0000256" key="1">
    <source>
        <dbReference type="SAM" id="SignalP"/>
    </source>
</evidence>
<name>A0A239AP33_9RHOB</name>
<dbReference type="Gene3D" id="3.90.226.10">
    <property type="entry name" value="2-enoyl-CoA Hydratase, Chain A, domain 1"/>
    <property type="match status" value="1"/>
</dbReference>
<keyword evidence="1" id="KW-0732">Signal</keyword>
<feature type="signal peptide" evidence="1">
    <location>
        <begin position="1"/>
        <end position="20"/>
    </location>
</feature>
<evidence type="ECO:0000313" key="3">
    <source>
        <dbReference type="Proteomes" id="UP000198440"/>
    </source>
</evidence>
<reference evidence="2 3" key="1">
    <citation type="submission" date="2017-06" db="EMBL/GenBank/DDBJ databases">
        <authorList>
            <person name="Kim H.J."/>
            <person name="Triplett B.A."/>
        </authorList>
    </citation>
    <scope>NUCLEOTIDE SEQUENCE [LARGE SCALE GENOMIC DNA]</scope>
    <source>
        <strain evidence="2 3">DSM 11445</strain>
    </source>
</reference>
<protein>
    <recommendedName>
        <fullName evidence="4">Lipoprotein</fullName>
    </recommendedName>
</protein>
<organism evidence="2 3">
    <name type="scientific">Antarctobacter heliothermus</name>
    <dbReference type="NCBI Taxonomy" id="74033"/>
    <lineage>
        <taxon>Bacteria</taxon>
        <taxon>Pseudomonadati</taxon>
        <taxon>Pseudomonadota</taxon>
        <taxon>Alphaproteobacteria</taxon>
        <taxon>Rhodobacterales</taxon>
        <taxon>Roseobacteraceae</taxon>
        <taxon>Antarctobacter</taxon>
    </lineage>
</organism>
<dbReference type="InterPro" id="IPR029045">
    <property type="entry name" value="ClpP/crotonase-like_dom_sf"/>
</dbReference>
<evidence type="ECO:0000313" key="2">
    <source>
        <dbReference type="EMBL" id="SNR97101.1"/>
    </source>
</evidence>
<dbReference type="OrthoDB" id="7838311at2"/>
<evidence type="ECO:0008006" key="4">
    <source>
        <dbReference type="Google" id="ProtNLM"/>
    </source>
</evidence>
<accession>A0A239AP33</accession>
<sequence>MRRPLILALCTLLMPVAASAARIGLTDDPAYGCLVELSGRIEPGDATRLRAAIEEAASLPRYDGTIYVNADLDDGRPNFGIYQPLHLCLDSPGGSLSEAMDLIDVVHGHLGTVVRDGARCESACALVFMAGSHSTETDFGLSVNRFLHVGGKLGFHAPSLTVAEGRYDADTVERAYRVSVSVTELIFRNLVRFRFSPSLAARMHATPAEDMFYVTTVEQAARWGIAVLGVDSPSSVTDAVIRTACGNLYLSALDRMTSDPEVWPNALSGMNEPVERLGDQGYSYRAFGQEAAGACVVRAENPNNNDGIAGSFWGTAPLVRTSVWATANVRDAEPPVSFGFLQNFMAWPGVLPLDALPRDGQARVLNTSGTCTVFDSADRLTDSDPCTRARQATGDGGMTDTHFWPSGARTLLEYQGGTIRVNGNSGGISYWPGQPVQGAPRPTCTLNSGSGNRFCFQALD</sequence>
<dbReference type="Proteomes" id="UP000198440">
    <property type="component" value="Unassembled WGS sequence"/>
</dbReference>
<dbReference type="EMBL" id="FZON01000001">
    <property type="protein sequence ID" value="SNR97101.1"/>
    <property type="molecule type" value="Genomic_DNA"/>
</dbReference>
<dbReference type="RefSeq" id="WP_089275792.1">
    <property type="nucleotide sequence ID" value="NZ_FZON01000001.1"/>
</dbReference>